<dbReference type="SUPFAM" id="SSF50939">
    <property type="entry name" value="Sialidases"/>
    <property type="match status" value="1"/>
</dbReference>
<keyword evidence="3" id="KW-1185">Reference proteome</keyword>
<sequence>MNVRLGNQLNKQISIVKNLFLIVTFFSATVNAQLKTNTTEIGLGWSNNSVNTVVFRNSALTSFKEIQYTAYYNPEGKMVLAKRKLNAKKWDVVITPYSGNVKDAHNDISIAIDIEGYLHVSWDHHDTRLRYARSKSPFSLELGEEQSMTGKDEAKVTYPEFHNLPNGKLLFCYRSGASGRGNMIMKSYDVKTQQWTELQNNLIDGENQRSAYWQICVGEKGIYISWVWRESWDVSTNHDICYAFSADGGKTWQKSTGEKYNLPITKSTAEHAWDVPQNSSLINQTSMTVDAEGNPYIASYWNNDGVPQYKVVYLLDGKWNLLNTNFHQKPFTLGGGGTKRIPISRPEILVNKSMLYLLFRDEERDNKITLGYTNLEKKQWELEDISRFTVGQWEPNFDKELWKKKKQLHIFSQNVSQADGEGLAKVAPQPVQIIAVKKLPLIATN</sequence>
<name>A0ABV4TB65_9FLAO</name>
<protein>
    <submittedName>
        <fullName evidence="2">BNR repeat-containing protein</fullName>
    </submittedName>
</protein>
<reference evidence="2 3" key="1">
    <citation type="submission" date="2024-04" db="EMBL/GenBank/DDBJ databases">
        <title>New Clade of Flavobacterium.</title>
        <authorList>
            <person name="Matos L."/>
            <person name="Proenca D.N."/>
            <person name="Fransisco R.M."/>
            <person name="Chung A.P."/>
            <person name="Maccario L."/>
            <person name="Sorensen S.J."/>
            <person name="Morais P.V."/>
        </authorList>
    </citation>
    <scope>NUCLEOTIDE SEQUENCE [LARGE SCALE GENOMIC DNA]</scope>
    <source>
        <strain evidence="2 3">FZUC8N2.13</strain>
    </source>
</reference>
<comment type="caution">
    <text evidence="2">The sequence shown here is derived from an EMBL/GenBank/DDBJ whole genome shotgun (WGS) entry which is preliminary data.</text>
</comment>
<accession>A0ABV4TB65</accession>
<dbReference type="InterPro" id="IPR036278">
    <property type="entry name" value="Sialidase_sf"/>
</dbReference>
<gene>
    <name evidence="2" type="ORF">AAGV28_04010</name>
</gene>
<dbReference type="Proteomes" id="UP001574169">
    <property type="component" value="Unassembled WGS sequence"/>
</dbReference>
<evidence type="ECO:0000256" key="1">
    <source>
        <dbReference type="SAM" id="SignalP"/>
    </source>
</evidence>
<evidence type="ECO:0000313" key="3">
    <source>
        <dbReference type="Proteomes" id="UP001574169"/>
    </source>
</evidence>
<keyword evidence="1" id="KW-0732">Signal</keyword>
<dbReference type="RefSeq" id="WP_373405532.1">
    <property type="nucleotide sequence ID" value="NZ_JBCFQL010000003.1"/>
</dbReference>
<evidence type="ECO:0000313" key="2">
    <source>
        <dbReference type="EMBL" id="MFA9190526.1"/>
    </source>
</evidence>
<organism evidence="2 3">
    <name type="scientific">Flavobacterium zubiriense</name>
    <dbReference type="NCBI Taxonomy" id="3138075"/>
    <lineage>
        <taxon>Bacteria</taxon>
        <taxon>Pseudomonadati</taxon>
        <taxon>Bacteroidota</taxon>
        <taxon>Flavobacteriia</taxon>
        <taxon>Flavobacteriales</taxon>
        <taxon>Flavobacteriaceae</taxon>
        <taxon>Flavobacterium</taxon>
    </lineage>
</organism>
<feature type="signal peptide" evidence="1">
    <location>
        <begin position="1"/>
        <end position="32"/>
    </location>
</feature>
<proteinExistence type="predicted"/>
<dbReference type="EMBL" id="JBCFQL010000003">
    <property type="protein sequence ID" value="MFA9190526.1"/>
    <property type="molecule type" value="Genomic_DNA"/>
</dbReference>
<dbReference type="Pfam" id="PF15892">
    <property type="entry name" value="BNR_4"/>
    <property type="match status" value="1"/>
</dbReference>
<feature type="chain" id="PRO_5045572085" evidence="1">
    <location>
        <begin position="33"/>
        <end position="445"/>
    </location>
</feature>